<dbReference type="Proteomes" id="UP000605990">
    <property type="component" value="Unassembled WGS sequence"/>
</dbReference>
<dbReference type="RefSeq" id="WP_166131073.1">
    <property type="nucleotide sequence ID" value="NZ_JAANOQ010000009.1"/>
</dbReference>
<dbReference type="EMBL" id="JACRUN010000010">
    <property type="protein sequence ID" value="MBC5836002.1"/>
    <property type="molecule type" value="Genomic_DNA"/>
</dbReference>
<gene>
    <name evidence="1" type="ORF">H8R27_13995</name>
</gene>
<proteinExistence type="predicted"/>
<evidence type="ECO:0000313" key="2">
    <source>
        <dbReference type="Proteomes" id="UP000605990"/>
    </source>
</evidence>
<keyword evidence="2" id="KW-1185">Reference proteome</keyword>
<sequence length="192" mass="22430">MVTNKLKINILGEAWILKQLVFSNELLHAFKEVAARMKQPLTEVLIDPFFYHYLKNKTIQSIDDLQGNSIEGLINSHKNQIEIWYKNKKVKKLKINDLNEELLLFPLYNTTIKKTNLNLEKGIYIEQKEIGLIGSFEINTDNFNIDNLEFHLLQANEQTILEKLVYKNQVLACKKKDSLITFQNCFKINCPT</sequence>
<accession>A0ABR7J1Z0</accession>
<protein>
    <submittedName>
        <fullName evidence="1">Uncharacterized protein</fullName>
    </submittedName>
</protein>
<organism evidence="1 2">
    <name type="scientific">Flavobacterium bernardetii</name>
    <dbReference type="NCBI Taxonomy" id="2813823"/>
    <lineage>
        <taxon>Bacteria</taxon>
        <taxon>Pseudomonadati</taxon>
        <taxon>Bacteroidota</taxon>
        <taxon>Flavobacteriia</taxon>
        <taxon>Flavobacteriales</taxon>
        <taxon>Flavobacteriaceae</taxon>
        <taxon>Flavobacterium</taxon>
    </lineage>
</organism>
<evidence type="ECO:0000313" key="1">
    <source>
        <dbReference type="EMBL" id="MBC5836002.1"/>
    </source>
</evidence>
<name>A0ABR7J1Z0_9FLAO</name>
<comment type="caution">
    <text evidence="1">The sequence shown here is derived from an EMBL/GenBank/DDBJ whole genome shotgun (WGS) entry which is preliminary data.</text>
</comment>
<reference evidence="1 2" key="1">
    <citation type="submission" date="2020-08" db="EMBL/GenBank/DDBJ databases">
        <title>Description of novel Flavobacterium F-408 isolate.</title>
        <authorList>
            <person name="Saticioglu I.B."/>
            <person name="Duman M."/>
            <person name="Altun S."/>
        </authorList>
    </citation>
    <scope>NUCLEOTIDE SEQUENCE [LARGE SCALE GENOMIC DNA]</scope>
    <source>
        <strain evidence="1 2">F-408</strain>
    </source>
</reference>